<evidence type="ECO:0000313" key="2">
    <source>
        <dbReference type="Proteomes" id="UP001196980"/>
    </source>
</evidence>
<keyword evidence="2" id="KW-1185">Reference proteome</keyword>
<name>A0ABS6RY92_9BACT</name>
<dbReference type="RefSeq" id="WP_218252243.1">
    <property type="nucleotide sequence ID" value="NZ_JABXWD010000127.1"/>
</dbReference>
<sequence>MQWSINKISNFFLTLPSCAKTWDNVKSFGEEVEDKYWKTINPNICQADIKEERDYIIARLLEVTRPVSALNFCRSDVKKVSPNLLAEMLEGMLAGKEPDVRLWEHWDIGKAIEHLEASLSDKDRLIKLEFWLTPFLCYGEDCKTKFLHKEIMNDPSLFCELICILYKSKDGEREEEVTEGQKNMARITYRILESCRTQPGTLPDGTIDPLRFAEFIAEVPELTR</sequence>
<comment type="caution">
    <text evidence="1">The sequence shown here is derived from an EMBL/GenBank/DDBJ whole genome shotgun (WGS) entry which is preliminary data.</text>
</comment>
<gene>
    <name evidence="1" type="ORF">HWQ67_08425</name>
</gene>
<reference evidence="1 2" key="1">
    <citation type="journal article" date="2020" name="J Geophys Res Biogeosci">
        <title>Magnetotaxis as an Adaptation to Enable Bacterial Shuttling of Microbial Sulfur and Sulfur Cycling Across Aquatic Oxic#Anoxic Interfaces.</title>
        <authorList>
            <person name="Li J."/>
            <person name="Liu P."/>
            <person name="Wang J."/>
            <person name="Roberts A.P."/>
            <person name="Pan Y."/>
        </authorList>
    </citation>
    <scope>NUCLEOTIDE SEQUENCE [LARGE SCALE GENOMIC DNA]</scope>
    <source>
        <strain evidence="1 2">MYR-1_YQ</strain>
    </source>
</reference>
<protein>
    <submittedName>
        <fullName evidence="1">Uncharacterized protein</fullName>
    </submittedName>
</protein>
<evidence type="ECO:0000313" key="1">
    <source>
        <dbReference type="EMBL" id="MBV6341609.1"/>
    </source>
</evidence>
<accession>A0ABS6RY92</accession>
<dbReference type="Proteomes" id="UP001196980">
    <property type="component" value="Unassembled WGS sequence"/>
</dbReference>
<proteinExistence type="predicted"/>
<organism evidence="1 2">
    <name type="scientific">Candidatus Magnetobacterium casense</name>
    <dbReference type="NCBI Taxonomy" id="1455061"/>
    <lineage>
        <taxon>Bacteria</taxon>
        <taxon>Pseudomonadati</taxon>
        <taxon>Nitrospirota</taxon>
        <taxon>Thermodesulfovibrionia</taxon>
        <taxon>Thermodesulfovibrionales</taxon>
        <taxon>Candidatus Magnetobacteriaceae</taxon>
        <taxon>Candidatus Magnetobacterium</taxon>
    </lineage>
</organism>
<dbReference type="EMBL" id="JABXWD010000127">
    <property type="protein sequence ID" value="MBV6341609.1"/>
    <property type="molecule type" value="Genomic_DNA"/>
</dbReference>